<proteinExistence type="predicted"/>
<dbReference type="HOGENOM" id="CLU_046377_0_0_7"/>
<protein>
    <submittedName>
        <fullName evidence="3">DHH domain phosphoesterase, putative</fullName>
    </submittedName>
</protein>
<feature type="domain" description="DDH" evidence="1">
    <location>
        <begin position="29"/>
        <end position="173"/>
    </location>
</feature>
<evidence type="ECO:0000313" key="4">
    <source>
        <dbReference type="Proteomes" id="UP000002534"/>
    </source>
</evidence>
<dbReference type="InterPro" id="IPR038763">
    <property type="entry name" value="DHH_sf"/>
</dbReference>
<accession>Q3A2Y4</accession>
<gene>
    <name evidence="3" type="ordered locus">Pcar_2032</name>
</gene>
<reference evidence="4" key="1">
    <citation type="submission" date="2005-10" db="EMBL/GenBank/DDBJ databases">
        <title>Complete sequence of Pelobacter carbinolicus DSM 2380.</title>
        <authorList>
            <person name="Copeland A."/>
            <person name="Lucas S."/>
            <person name="Lapidus A."/>
            <person name="Barry K."/>
            <person name="Detter J.C."/>
            <person name="Glavina T."/>
            <person name="Hammon N."/>
            <person name="Israni S."/>
            <person name="Pitluck S."/>
            <person name="Chertkov O."/>
            <person name="Schmutz J."/>
            <person name="Larimer F."/>
            <person name="Land M."/>
            <person name="Kyrpides N."/>
            <person name="Ivanova N."/>
            <person name="Richardson P."/>
        </authorList>
    </citation>
    <scope>NUCLEOTIDE SEQUENCE [LARGE SCALE GENOMIC DNA]</scope>
    <source>
        <strain evidence="4">DSM 2380 / NBRC 103641 / GraBd1</strain>
    </source>
</reference>
<dbReference type="InterPro" id="IPR003156">
    <property type="entry name" value="DHHA1_dom"/>
</dbReference>
<evidence type="ECO:0000259" key="2">
    <source>
        <dbReference type="Pfam" id="PF02272"/>
    </source>
</evidence>
<dbReference type="GO" id="GO:0003676">
    <property type="term" value="F:nucleic acid binding"/>
    <property type="evidence" value="ECO:0007669"/>
    <property type="project" value="InterPro"/>
</dbReference>
<name>Q3A2Y4_SYNC1</name>
<dbReference type="Proteomes" id="UP000002534">
    <property type="component" value="Chromosome"/>
</dbReference>
<dbReference type="EMBL" id="CP000142">
    <property type="protein sequence ID" value="ABA89273.1"/>
    <property type="molecule type" value="Genomic_DNA"/>
</dbReference>
<feature type="domain" description="DHHA1" evidence="2">
    <location>
        <begin position="240"/>
        <end position="325"/>
    </location>
</feature>
<dbReference type="eggNOG" id="COG0618">
    <property type="taxonomic scope" value="Bacteria"/>
</dbReference>
<evidence type="ECO:0000259" key="1">
    <source>
        <dbReference type="Pfam" id="PF01368"/>
    </source>
</evidence>
<dbReference type="Pfam" id="PF02272">
    <property type="entry name" value="DHHA1"/>
    <property type="match status" value="1"/>
</dbReference>
<dbReference type="InterPro" id="IPR051319">
    <property type="entry name" value="Oligoribo/pAp-PDE_c-di-AMP_PDE"/>
</dbReference>
<organism evidence="3 4">
    <name type="scientific">Syntrophotalea carbinolica (strain DSM 2380 / NBRC 103641 / GraBd1)</name>
    <name type="common">Pelobacter carbinolicus</name>
    <dbReference type="NCBI Taxonomy" id="338963"/>
    <lineage>
        <taxon>Bacteria</taxon>
        <taxon>Pseudomonadati</taxon>
        <taxon>Thermodesulfobacteriota</taxon>
        <taxon>Desulfuromonadia</taxon>
        <taxon>Desulfuromonadales</taxon>
        <taxon>Syntrophotaleaceae</taxon>
        <taxon>Syntrophotalea</taxon>
    </lineage>
</organism>
<reference evidence="3 4" key="2">
    <citation type="journal article" date="2012" name="BMC Genomics">
        <title>The genome of Pelobacter carbinolicus reveals surprising metabolic capabilities and physiological features.</title>
        <authorList>
            <person name="Aklujkar M."/>
            <person name="Haveman S.A."/>
            <person name="Didonato R.Jr."/>
            <person name="Chertkov O."/>
            <person name="Han C.S."/>
            <person name="Land M.L."/>
            <person name="Brown P."/>
            <person name="Lovley D.R."/>
        </authorList>
    </citation>
    <scope>NUCLEOTIDE SEQUENCE [LARGE SCALE GENOMIC DNA]</scope>
    <source>
        <strain evidence="4">DSM 2380 / NBRC 103641 / GraBd1</strain>
    </source>
</reference>
<dbReference type="Pfam" id="PF01368">
    <property type="entry name" value="DHH"/>
    <property type="match status" value="1"/>
</dbReference>
<dbReference type="PANTHER" id="PTHR47618">
    <property type="entry name" value="BIFUNCTIONAL OLIGORIBONUCLEASE AND PAP PHOSPHATASE NRNA"/>
    <property type="match status" value="1"/>
</dbReference>
<dbReference type="OrthoDB" id="5490569at2"/>
<dbReference type="STRING" id="338963.Pcar_2032"/>
<dbReference type="AlphaFoldDB" id="Q3A2Y4"/>
<evidence type="ECO:0000313" key="3">
    <source>
        <dbReference type="EMBL" id="ABA89273.1"/>
    </source>
</evidence>
<dbReference type="InterPro" id="IPR001667">
    <property type="entry name" value="DDH_dom"/>
</dbReference>
<dbReference type="Gene3D" id="3.90.1640.10">
    <property type="entry name" value="inorganic pyrophosphatase (n-terminal core)"/>
    <property type="match status" value="1"/>
</dbReference>
<dbReference type="RefSeq" id="WP_011341784.1">
    <property type="nucleotide sequence ID" value="NC_007498.2"/>
</dbReference>
<keyword evidence="4" id="KW-1185">Reference proteome</keyword>
<dbReference type="KEGG" id="pca:Pcar_2032"/>
<dbReference type="PANTHER" id="PTHR47618:SF1">
    <property type="entry name" value="BIFUNCTIONAL OLIGORIBONUCLEASE AND PAP PHOSPHATASE NRNA"/>
    <property type="match status" value="1"/>
</dbReference>
<sequence length="349" mass="38827">MTVETTVDLHRTLEFTEKFLGWMRGRGAVLIVTHDHPDPDSLAAAMALKHLITVKTGQPATIAFGGMIGRGENRVMVRKLEIDLVPLSSLDLDRFQVVCMVDSQPGTGNNSFPVERKVDLVIDHHPARESCRDVHWVDVRDDYGATATMLYEYLEAQGVSFGTKLATILFYAIKSETQDLGRDWIRADRRAYLQLLPLVNNSILFDILHPEVPRAYFAHFSHAIQNAMIYEDILVFNLYEIDTPDMVAELADFLLRVDEVKVVLGMGHYRDSVALSFRTLRNDLNAGEMLQSVVADLGTAGGHGMIAGGQIPGIDGSRQSLASLEQTLTHRLLQAFHYYPAPGVPLVAE</sequence>
<dbReference type="SUPFAM" id="SSF64182">
    <property type="entry name" value="DHH phosphoesterases"/>
    <property type="match status" value="1"/>
</dbReference>